<name>X1RRV5_9ZZZZ</name>
<gene>
    <name evidence="1" type="ORF">S12H4_11333</name>
</gene>
<dbReference type="AlphaFoldDB" id="X1RRV5"/>
<evidence type="ECO:0000313" key="1">
    <source>
        <dbReference type="EMBL" id="GAI69696.1"/>
    </source>
</evidence>
<accession>X1RRV5</accession>
<comment type="caution">
    <text evidence="1">The sequence shown here is derived from an EMBL/GenBank/DDBJ whole genome shotgun (WGS) entry which is preliminary data.</text>
</comment>
<organism evidence="1">
    <name type="scientific">marine sediment metagenome</name>
    <dbReference type="NCBI Taxonomy" id="412755"/>
    <lineage>
        <taxon>unclassified sequences</taxon>
        <taxon>metagenomes</taxon>
        <taxon>ecological metagenomes</taxon>
    </lineage>
</organism>
<proteinExistence type="predicted"/>
<sequence length="73" mass="7828">YELMGEDYALRVVAADEVLAAARSWNPPSNEATIAPESSAPEEAKDTIDYTDFGGGYGYSDTTGPVTPYGYGW</sequence>
<reference evidence="1" key="1">
    <citation type="journal article" date="2014" name="Front. Microbiol.">
        <title>High frequency of phylogenetically diverse reductive dehalogenase-homologous genes in deep subseafloor sedimentary metagenomes.</title>
        <authorList>
            <person name="Kawai M."/>
            <person name="Futagami T."/>
            <person name="Toyoda A."/>
            <person name="Takaki Y."/>
            <person name="Nishi S."/>
            <person name="Hori S."/>
            <person name="Arai W."/>
            <person name="Tsubouchi T."/>
            <person name="Morono Y."/>
            <person name="Uchiyama I."/>
            <person name="Ito T."/>
            <person name="Fujiyama A."/>
            <person name="Inagaki F."/>
            <person name="Takami H."/>
        </authorList>
    </citation>
    <scope>NUCLEOTIDE SEQUENCE</scope>
    <source>
        <strain evidence="1">Expedition CK06-06</strain>
    </source>
</reference>
<feature type="non-terminal residue" evidence="1">
    <location>
        <position position="1"/>
    </location>
</feature>
<dbReference type="EMBL" id="BARW01005066">
    <property type="protein sequence ID" value="GAI69696.1"/>
    <property type="molecule type" value="Genomic_DNA"/>
</dbReference>
<protein>
    <submittedName>
        <fullName evidence="1">Uncharacterized protein</fullName>
    </submittedName>
</protein>